<dbReference type="Proteomes" id="UP000197050">
    <property type="component" value="Chromosome"/>
</dbReference>
<dbReference type="EMBL" id="CP022048">
    <property type="protein sequence ID" value="ASE38946.1"/>
    <property type="molecule type" value="Genomic_DNA"/>
</dbReference>
<feature type="modified residue" description="4-aspartylphosphate" evidence="4">
    <location>
        <position position="359"/>
    </location>
</feature>
<sequence length="439" mass="46516">MARRRGVMDFVLLVLSLALAGTCAGIWLWLQAHGVAEGLRRENARLEARIAQQTQGLRRALTTAEGEVDRLTAELRTRDEIMQALGRELRSPLTTIMGFTQLLRADDPANPLTARQTQSVRQIEAAAGVLLALIEETEAFMTGGDGGGSPSLHRVDLRLALRQVCDGLEAQAREAWVTLACPPPAHGLSVMADPGQIRRILRRLVENALRHSPGGSTVRMEMSRAEDRIVIAIHDAGMIPVGAGDDRPFRPLDGRDARGGTALGVASVQRLTERMGGALTMARDPGAGTIFSLSLPAASAPGLASSRQAVVLYIEDNPANIALMRQAASGLGLTLHAATTGPEGLDLARALRPDVILLDIGLPDMDGYEVKARLDVDPLTRHVPVLALTAAVSAPDRARGRAAGFDAWLAKPLDLAALAAALNTALGGPEVDADGRERA</sequence>
<dbReference type="InterPro" id="IPR004358">
    <property type="entry name" value="Sig_transdc_His_kin-like_C"/>
</dbReference>
<feature type="domain" description="Histidine kinase" evidence="6">
    <location>
        <begin position="84"/>
        <end position="299"/>
    </location>
</feature>
<dbReference type="SUPFAM" id="SSF55874">
    <property type="entry name" value="ATPase domain of HSP90 chaperone/DNA topoisomerase II/histidine kinase"/>
    <property type="match status" value="1"/>
</dbReference>
<dbReference type="SUPFAM" id="SSF47384">
    <property type="entry name" value="Homodimeric domain of signal transducing histidine kinase"/>
    <property type="match status" value="1"/>
</dbReference>
<dbReference type="PANTHER" id="PTHR43547">
    <property type="entry name" value="TWO-COMPONENT HISTIDINE KINASE"/>
    <property type="match status" value="1"/>
</dbReference>
<dbReference type="InterPro" id="IPR001789">
    <property type="entry name" value="Sig_transdc_resp-reg_receiver"/>
</dbReference>
<dbReference type="Gene3D" id="3.30.565.10">
    <property type="entry name" value="Histidine kinase-like ATPase, C-terminal domain"/>
    <property type="match status" value="1"/>
</dbReference>
<keyword evidence="5" id="KW-0175">Coiled coil</keyword>
<protein>
    <recommendedName>
        <fullName evidence="2">histidine kinase</fullName>
        <ecNumber evidence="2">2.7.13.3</ecNumber>
    </recommendedName>
</protein>
<dbReference type="InterPro" id="IPR005467">
    <property type="entry name" value="His_kinase_dom"/>
</dbReference>
<dbReference type="CDD" id="cd00082">
    <property type="entry name" value="HisKA"/>
    <property type="match status" value="1"/>
</dbReference>
<organism evidence="8 9">
    <name type="scientific">Brevundimonas vesicularis</name>
    <name type="common">Pseudomonas vesicularis</name>
    <dbReference type="NCBI Taxonomy" id="41276"/>
    <lineage>
        <taxon>Bacteria</taxon>
        <taxon>Pseudomonadati</taxon>
        <taxon>Pseudomonadota</taxon>
        <taxon>Alphaproteobacteria</taxon>
        <taxon>Caulobacterales</taxon>
        <taxon>Caulobacteraceae</taxon>
        <taxon>Brevundimonas</taxon>
    </lineage>
</organism>
<dbReference type="Pfam" id="PF00512">
    <property type="entry name" value="HisKA"/>
    <property type="match status" value="1"/>
</dbReference>
<dbReference type="PROSITE" id="PS50109">
    <property type="entry name" value="HIS_KIN"/>
    <property type="match status" value="1"/>
</dbReference>
<proteinExistence type="predicted"/>
<evidence type="ECO:0000256" key="5">
    <source>
        <dbReference type="SAM" id="Coils"/>
    </source>
</evidence>
<dbReference type="InterPro" id="IPR003594">
    <property type="entry name" value="HATPase_dom"/>
</dbReference>
<feature type="domain" description="Response regulatory" evidence="7">
    <location>
        <begin position="310"/>
        <end position="426"/>
    </location>
</feature>
<evidence type="ECO:0000313" key="9">
    <source>
        <dbReference type="Proteomes" id="UP000197050"/>
    </source>
</evidence>
<dbReference type="InterPro" id="IPR036890">
    <property type="entry name" value="HATPase_C_sf"/>
</dbReference>
<accession>A0A1Z3U6N3</accession>
<evidence type="ECO:0000313" key="8">
    <source>
        <dbReference type="EMBL" id="ASE38946.1"/>
    </source>
</evidence>
<gene>
    <name evidence="8" type="ORF">CEP68_05245</name>
</gene>
<evidence type="ECO:0000259" key="7">
    <source>
        <dbReference type="PROSITE" id="PS50110"/>
    </source>
</evidence>
<dbReference type="PANTHER" id="PTHR43547:SF2">
    <property type="entry name" value="HYBRID SIGNAL TRANSDUCTION HISTIDINE KINASE C"/>
    <property type="match status" value="1"/>
</dbReference>
<dbReference type="SMART" id="SM00448">
    <property type="entry name" value="REC"/>
    <property type="match status" value="1"/>
</dbReference>
<dbReference type="SUPFAM" id="SSF52172">
    <property type="entry name" value="CheY-like"/>
    <property type="match status" value="1"/>
</dbReference>
<dbReference type="PRINTS" id="PR00344">
    <property type="entry name" value="BCTRLSENSOR"/>
</dbReference>
<dbReference type="Pfam" id="PF02518">
    <property type="entry name" value="HATPase_c"/>
    <property type="match status" value="1"/>
</dbReference>
<dbReference type="AlphaFoldDB" id="A0A1Z3U6N3"/>
<dbReference type="InterPro" id="IPR036097">
    <property type="entry name" value="HisK_dim/P_sf"/>
</dbReference>
<dbReference type="PROSITE" id="PS50110">
    <property type="entry name" value="RESPONSE_REGULATORY"/>
    <property type="match status" value="1"/>
</dbReference>
<dbReference type="SMART" id="SM00388">
    <property type="entry name" value="HisKA"/>
    <property type="match status" value="1"/>
</dbReference>
<evidence type="ECO:0000256" key="4">
    <source>
        <dbReference type="PROSITE-ProRule" id="PRU00169"/>
    </source>
</evidence>
<evidence type="ECO:0000256" key="3">
    <source>
        <dbReference type="ARBA" id="ARBA00022553"/>
    </source>
</evidence>
<reference evidence="9" key="1">
    <citation type="submission" date="2017-06" db="EMBL/GenBank/DDBJ databases">
        <title>FDA dAtabase for Regulatory Grade micrObial Sequences (FDA-ARGOS): Supporting development and validation of Infectious Disease Dx tests.</title>
        <authorList>
            <person name="Minogue T."/>
            <person name="Wolcott M."/>
            <person name="Wasieloski L."/>
            <person name="Aguilar W."/>
            <person name="Moore D."/>
            <person name="Tallon L."/>
            <person name="Sadzewicz L."/>
            <person name="Sengamalay N."/>
            <person name="Ott S."/>
            <person name="Godinez A."/>
            <person name="Nagaraj S."/>
            <person name="Nadendla S."/>
            <person name="Geyer C."/>
            <person name="Sichtig H."/>
        </authorList>
    </citation>
    <scope>NUCLEOTIDE SEQUENCE [LARGE SCALE GENOMIC DNA]</scope>
    <source>
        <strain evidence="9">FDAARGOS_289</strain>
    </source>
</reference>
<name>A0A1Z3U6N3_BREVE</name>
<dbReference type="InterPro" id="IPR011006">
    <property type="entry name" value="CheY-like_superfamily"/>
</dbReference>
<dbReference type="InterPro" id="IPR003661">
    <property type="entry name" value="HisK_dim/P_dom"/>
</dbReference>
<dbReference type="Gene3D" id="1.10.287.130">
    <property type="match status" value="1"/>
</dbReference>
<evidence type="ECO:0000256" key="1">
    <source>
        <dbReference type="ARBA" id="ARBA00000085"/>
    </source>
</evidence>
<evidence type="ECO:0000256" key="2">
    <source>
        <dbReference type="ARBA" id="ARBA00012438"/>
    </source>
</evidence>
<dbReference type="GO" id="GO:0000155">
    <property type="term" value="F:phosphorelay sensor kinase activity"/>
    <property type="evidence" value="ECO:0007669"/>
    <property type="project" value="InterPro"/>
</dbReference>
<dbReference type="KEGG" id="bvc:CEP68_05245"/>
<feature type="coiled-coil region" evidence="5">
    <location>
        <begin position="36"/>
        <end position="74"/>
    </location>
</feature>
<dbReference type="SMART" id="SM00387">
    <property type="entry name" value="HATPase_c"/>
    <property type="match status" value="1"/>
</dbReference>
<dbReference type="Pfam" id="PF00072">
    <property type="entry name" value="Response_reg"/>
    <property type="match status" value="1"/>
</dbReference>
<comment type="catalytic activity">
    <reaction evidence="1">
        <text>ATP + protein L-histidine = ADP + protein N-phospho-L-histidine.</text>
        <dbReference type="EC" id="2.7.13.3"/>
    </reaction>
</comment>
<keyword evidence="3 4" id="KW-0597">Phosphoprotein</keyword>
<evidence type="ECO:0000259" key="6">
    <source>
        <dbReference type="PROSITE" id="PS50109"/>
    </source>
</evidence>
<dbReference type="Gene3D" id="3.40.50.2300">
    <property type="match status" value="1"/>
</dbReference>
<dbReference type="EC" id="2.7.13.3" evidence="2"/>